<keyword evidence="2" id="KW-0472">Membrane</keyword>
<sequence>MKYSKRMMKYKNEYRPYLGNEENLKSVDWKKVLLGLVALQIIVSSILGAFMISKKNETPVEKYSKDLNKKYKKTKKKLSKKANKLMKEFEASTDDIHDRVIDTSDTAFSKGKEIKDFTLEKSKKSLSELNDLLDDITKKIKDKL</sequence>
<protein>
    <submittedName>
        <fullName evidence="3">Uncharacterized protein YpmS</fullName>
    </submittedName>
</protein>
<keyword evidence="1" id="KW-0175">Coiled coil</keyword>
<reference evidence="3 4" key="1">
    <citation type="submission" date="2021-03" db="EMBL/GenBank/DDBJ databases">
        <title>Genomic Encyclopedia of Type Strains, Phase IV (KMG-IV): sequencing the most valuable type-strain genomes for metagenomic binning, comparative biology and taxonomic classification.</title>
        <authorList>
            <person name="Goeker M."/>
        </authorList>
    </citation>
    <scope>NUCLEOTIDE SEQUENCE [LARGE SCALE GENOMIC DNA]</scope>
    <source>
        <strain evidence="3 4">DSM 27512</strain>
    </source>
</reference>
<evidence type="ECO:0000313" key="3">
    <source>
        <dbReference type="EMBL" id="MBP2027653.1"/>
    </source>
</evidence>
<proteinExistence type="predicted"/>
<keyword evidence="2" id="KW-1133">Transmembrane helix</keyword>
<dbReference type="EMBL" id="JAGGLI010000013">
    <property type="protein sequence ID" value="MBP2027653.1"/>
    <property type="molecule type" value="Genomic_DNA"/>
</dbReference>
<accession>A0ABS4KIS1</accession>
<feature type="transmembrane region" description="Helical" evidence="2">
    <location>
        <begin position="32"/>
        <end position="52"/>
    </location>
</feature>
<evidence type="ECO:0000256" key="2">
    <source>
        <dbReference type="SAM" id="Phobius"/>
    </source>
</evidence>
<keyword evidence="4" id="KW-1185">Reference proteome</keyword>
<evidence type="ECO:0000313" key="4">
    <source>
        <dbReference type="Proteomes" id="UP001314903"/>
    </source>
</evidence>
<name>A0ABS4KIS1_9FIRM</name>
<gene>
    <name evidence="3" type="ORF">J2Z35_001450</name>
</gene>
<feature type="coiled-coil region" evidence="1">
    <location>
        <begin position="64"/>
        <end position="95"/>
    </location>
</feature>
<evidence type="ECO:0000256" key="1">
    <source>
        <dbReference type="SAM" id="Coils"/>
    </source>
</evidence>
<comment type="caution">
    <text evidence="3">The sequence shown here is derived from an EMBL/GenBank/DDBJ whole genome shotgun (WGS) entry which is preliminary data.</text>
</comment>
<dbReference type="Proteomes" id="UP001314903">
    <property type="component" value="Unassembled WGS sequence"/>
</dbReference>
<dbReference type="RefSeq" id="WP_209660712.1">
    <property type="nucleotide sequence ID" value="NZ_JAGGLI010000013.1"/>
</dbReference>
<keyword evidence="2" id="KW-0812">Transmembrane</keyword>
<organism evidence="3 4">
    <name type="scientific">Acetoanaerobium pronyense</name>
    <dbReference type="NCBI Taxonomy" id="1482736"/>
    <lineage>
        <taxon>Bacteria</taxon>
        <taxon>Bacillati</taxon>
        <taxon>Bacillota</taxon>
        <taxon>Clostridia</taxon>
        <taxon>Peptostreptococcales</taxon>
        <taxon>Filifactoraceae</taxon>
        <taxon>Acetoanaerobium</taxon>
    </lineage>
</organism>